<evidence type="ECO:0000256" key="2">
    <source>
        <dbReference type="ARBA" id="ARBA00023015"/>
    </source>
</evidence>
<keyword evidence="3 5" id="KW-0238">DNA-binding</keyword>
<proteinExistence type="predicted"/>
<evidence type="ECO:0000256" key="4">
    <source>
        <dbReference type="ARBA" id="ARBA00023163"/>
    </source>
</evidence>
<dbReference type="Gene3D" id="1.10.10.60">
    <property type="entry name" value="Homeodomain-like"/>
    <property type="match status" value="1"/>
</dbReference>
<dbReference type="RefSeq" id="WP_271635191.1">
    <property type="nucleotide sequence ID" value="NZ_CP094970.1"/>
</dbReference>
<feature type="domain" description="HTH tetR-type" evidence="7">
    <location>
        <begin position="21"/>
        <end position="81"/>
    </location>
</feature>
<dbReference type="AlphaFoldDB" id="A0AA46TJJ9"/>
<organism evidence="8 9">
    <name type="scientific">Solicola gregarius</name>
    <dbReference type="NCBI Taxonomy" id="2908642"/>
    <lineage>
        <taxon>Bacteria</taxon>
        <taxon>Bacillati</taxon>
        <taxon>Actinomycetota</taxon>
        <taxon>Actinomycetes</taxon>
        <taxon>Propionibacteriales</taxon>
        <taxon>Nocardioidaceae</taxon>
        <taxon>Solicola</taxon>
    </lineage>
</organism>
<feature type="DNA-binding region" description="H-T-H motif" evidence="5">
    <location>
        <begin position="44"/>
        <end position="63"/>
    </location>
</feature>
<dbReference type="PANTHER" id="PTHR30055">
    <property type="entry name" value="HTH-TYPE TRANSCRIPTIONAL REGULATOR RUTR"/>
    <property type="match status" value="1"/>
</dbReference>
<protein>
    <submittedName>
        <fullName evidence="8">TetR/AcrR family transcriptional regulator</fullName>
    </submittedName>
</protein>
<dbReference type="Gene3D" id="1.10.357.10">
    <property type="entry name" value="Tetracycline Repressor, domain 2"/>
    <property type="match status" value="1"/>
</dbReference>
<dbReference type="PANTHER" id="PTHR30055:SF175">
    <property type="entry name" value="HTH-TYPE TRANSCRIPTIONAL REPRESSOR KSTR2"/>
    <property type="match status" value="1"/>
</dbReference>
<dbReference type="InterPro" id="IPR001647">
    <property type="entry name" value="HTH_TetR"/>
</dbReference>
<feature type="region of interest" description="Disordered" evidence="6">
    <location>
        <begin position="1"/>
        <end position="20"/>
    </location>
</feature>
<evidence type="ECO:0000313" key="8">
    <source>
        <dbReference type="EMBL" id="UYM06303.1"/>
    </source>
</evidence>
<dbReference type="EMBL" id="CP094970">
    <property type="protein sequence ID" value="UYM06303.1"/>
    <property type="molecule type" value="Genomic_DNA"/>
</dbReference>
<sequence length="207" mass="22404">MRGGPRQGTEIRTPRKRRVDTDRREELLARVEEIVLAEGFTSVTVEELSQRLRCSKATLYSIASTKEQLVVSTVRHFFATAAATIEEAVSAEPDSRKRIKTYLDGVGSAMRRNSPAFYDDMVSYGPTAEIYRRNTASAATRVRELIDDGVGKGHFRATDGLLAAQVVALAIDGVQSGVVLEATGLSPGDAFAELGDLLLYGLTHASG</sequence>
<evidence type="ECO:0000256" key="5">
    <source>
        <dbReference type="PROSITE-ProRule" id="PRU00335"/>
    </source>
</evidence>
<keyword evidence="2" id="KW-0805">Transcription regulation</keyword>
<evidence type="ECO:0000256" key="6">
    <source>
        <dbReference type="SAM" id="MobiDB-lite"/>
    </source>
</evidence>
<evidence type="ECO:0000313" key="9">
    <source>
        <dbReference type="Proteomes" id="UP001164390"/>
    </source>
</evidence>
<dbReference type="GO" id="GO:0003700">
    <property type="term" value="F:DNA-binding transcription factor activity"/>
    <property type="evidence" value="ECO:0007669"/>
    <property type="project" value="TreeGrafter"/>
</dbReference>
<evidence type="ECO:0000256" key="1">
    <source>
        <dbReference type="ARBA" id="ARBA00022491"/>
    </source>
</evidence>
<dbReference type="InterPro" id="IPR050109">
    <property type="entry name" value="HTH-type_TetR-like_transc_reg"/>
</dbReference>
<accession>A0AA46TJJ9</accession>
<gene>
    <name evidence="8" type="ORF">L0C25_04285</name>
</gene>
<name>A0AA46TJJ9_9ACTN</name>
<evidence type="ECO:0000259" key="7">
    <source>
        <dbReference type="PROSITE" id="PS50977"/>
    </source>
</evidence>
<keyword evidence="1" id="KW-0678">Repressor</keyword>
<keyword evidence="4" id="KW-0804">Transcription</keyword>
<dbReference type="SUPFAM" id="SSF46689">
    <property type="entry name" value="Homeodomain-like"/>
    <property type="match status" value="1"/>
</dbReference>
<dbReference type="GO" id="GO:0000976">
    <property type="term" value="F:transcription cis-regulatory region binding"/>
    <property type="evidence" value="ECO:0007669"/>
    <property type="project" value="TreeGrafter"/>
</dbReference>
<dbReference type="KEGG" id="sgrg:L0C25_04285"/>
<dbReference type="PROSITE" id="PS50977">
    <property type="entry name" value="HTH_TETR_2"/>
    <property type="match status" value="1"/>
</dbReference>
<dbReference type="Proteomes" id="UP001164390">
    <property type="component" value="Chromosome"/>
</dbReference>
<keyword evidence="9" id="KW-1185">Reference proteome</keyword>
<dbReference type="InterPro" id="IPR009057">
    <property type="entry name" value="Homeodomain-like_sf"/>
</dbReference>
<evidence type="ECO:0000256" key="3">
    <source>
        <dbReference type="ARBA" id="ARBA00023125"/>
    </source>
</evidence>
<reference evidence="8" key="1">
    <citation type="submission" date="2022-01" db="EMBL/GenBank/DDBJ databases">
        <title>Nocardioidaceae gen. sp. A5X3R13.</title>
        <authorList>
            <person name="Lopez Marin M.A."/>
            <person name="Uhlik O."/>
        </authorList>
    </citation>
    <scope>NUCLEOTIDE SEQUENCE</scope>
    <source>
        <strain evidence="8">A5X3R13</strain>
    </source>
</reference>